<dbReference type="STRING" id="105231.A0A1Y1IL46"/>
<dbReference type="Gene3D" id="2.60.260.20">
    <property type="entry name" value="Urease metallochaperone UreE, N-terminal domain"/>
    <property type="match status" value="2"/>
</dbReference>
<dbReference type="Proteomes" id="UP000054558">
    <property type="component" value="Unassembled WGS sequence"/>
</dbReference>
<dbReference type="EMBL" id="DF237749">
    <property type="protein sequence ID" value="GAQ91524.1"/>
    <property type="molecule type" value="Genomic_DNA"/>
</dbReference>
<dbReference type="OrthoDB" id="550424at2759"/>
<feature type="domain" description="Chaperone DnaJ C-terminal" evidence="2">
    <location>
        <begin position="208"/>
        <end position="365"/>
    </location>
</feature>
<evidence type="ECO:0000259" key="2">
    <source>
        <dbReference type="Pfam" id="PF01556"/>
    </source>
</evidence>
<dbReference type="InterPro" id="IPR051339">
    <property type="entry name" value="DnaJ_subfamily_B"/>
</dbReference>
<accession>A0A1Y1IL46</accession>
<organism evidence="3 4">
    <name type="scientific">Klebsormidium nitens</name>
    <name type="common">Green alga</name>
    <name type="synonym">Ulothrix nitens</name>
    <dbReference type="NCBI Taxonomy" id="105231"/>
    <lineage>
        <taxon>Eukaryota</taxon>
        <taxon>Viridiplantae</taxon>
        <taxon>Streptophyta</taxon>
        <taxon>Klebsormidiophyceae</taxon>
        <taxon>Klebsormidiales</taxon>
        <taxon>Klebsormidiaceae</taxon>
        <taxon>Klebsormidium</taxon>
    </lineage>
</organism>
<dbReference type="InterPro" id="IPR008971">
    <property type="entry name" value="HSP40/DnaJ_pept-bd"/>
</dbReference>
<sequence>MGYDTKFMGRFALSRPLTAKESAILEAVHDHRHQDDLELPYPAVEEQPVTIERDVIKPLYVGEGFDYLSEKFPSFYCQWTLSPNKRALMWDKGEKFYNYVSWLEYLISHCFAVWGVELSGTVKWKGAARTRAIYDKYGERGLKSGVPESDAELQGPPYSWSDSRADQIFSTFFGTSNPFQALTDLGHKFSKLAVAAGPRPSSAEQARPLECTLEEIFAGCKKTVRHRREIRKADGSVEERFVNLTIIVKPGTKSGTKFAFPKQGDEVPDAEPATAVYVLTEAKHPTLRRDGHDLVYKALIPLMQALSGTTVDVKTLDGRTLKCHVPEVIKPGHCKRIKKEGMPIPDIDSEATVGDLRVEFSILFPQHLSDTQKKLIKSGLYYPSKPSAEQQAAVRTYLAAFTHDAHGWSTSFS</sequence>
<gene>
    <name evidence="3" type="ORF">KFL_008000050</name>
</gene>
<dbReference type="Pfam" id="PF01556">
    <property type="entry name" value="DnaJ_C"/>
    <property type="match status" value="1"/>
</dbReference>
<dbReference type="GO" id="GO:0006457">
    <property type="term" value="P:protein folding"/>
    <property type="evidence" value="ECO:0007669"/>
    <property type="project" value="InterPro"/>
</dbReference>
<name>A0A1Y1IL46_KLENI</name>
<evidence type="ECO:0000313" key="3">
    <source>
        <dbReference type="EMBL" id="GAQ91524.1"/>
    </source>
</evidence>
<evidence type="ECO:0000313" key="4">
    <source>
        <dbReference type="Proteomes" id="UP000054558"/>
    </source>
</evidence>
<dbReference type="CDD" id="cd10747">
    <property type="entry name" value="DnaJ_C"/>
    <property type="match status" value="1"/>
</dbReference>
<dbReference type="GO" id="GO:0051087">
    <property type="term" value="F:protein-folding chaperone binding"/>
    <property type="evidence" value="ECO:0000318"/>
    <property type="project" value="GO_Central"/>
</dbReference>
<dbReference type="GO" id="GO:0005829">
    <property type="term" value="C:cytosol"/>
    <property type="evidence" value="ECO:0000318"/>
    <property type="project" value="GO_Central"/>
</dbReference>
<dbReference type="InterPro" id="IPR002939">
    <property type="entry name" value="DnaJ_C"/>
</dbReference>
<dbReference type="GO" id="GO:0051082">
    <property type="term" value="F:unfolded protein binding"/>
    <property type="evidence" value="ECO:0000318"/>
    <property type="project" value="GO_Central"/>
</dbReference>
<evidence type="ECO:0000256" key="1">
    <source>
        <dbReference type="ARBA" id="ARBA00023186"/>
    </source>
</evidence>
<reference evidence="3 4" key="1">
    <citation type="journal article" date="2014" name="Nat. Commun.">
        <title>Klebsormidium flaccidum genome reveals primary factors for plant terrestrial adaptation.</title>
        <authorList>
            <person name="Hori K."/>
            <person name="Maruyama F."/>
            <person name="Fujisawa T."/>
            <person name="Togashi T."/>
            <person name="Yamamoto N."/>
            <person name="Seo M."/>
            <person name="Sato S."/>
            <person name="Yamada T."/>
            <person name="Mori H."/>
            <person name="Tajima N."/>
            <person name="Moriyama T."/>
            <person name="Ikeuchi M."/>
            <person name="Watanabe M."/>
            <person name="Wada H."/>
            <person name="Kobayashi K."/>
            <person name="Saito M."/>
            <person name="Masuda T."/>
            <person name="Sasaki-Sekimoto Y."/>
            <person name="Mashiguchi K."/>
            <person name="Awai K."/>
            <person name="Shimojima M."/>
            <person name="Masuda S."/>
            <person name="Iwai M."/>
            <person name="Nobusawa T."/>
            <person name="Narise T."/>
            <person name="Kondo S."/>
            <person name="Saito H."/>
            <person name="Sato R."/>
            <person name="Murakawa M."/>
            <person name="Ihara Y."/>
            <person name="Oshima-Yamada Y."/>
            <person name="Ohtaka K."/>
            <person name="Satoh M."/>
            <person name="Sonobe K."/>
            <person name="Ishii M."/>
            <person name="Ohtani R."/>
            <person name="Kanamori-Sato M."/>
            <person name="Honoki R."/>
            <person name="Miyazaki D."/>
            <person name="Mochizuki H."/>
            <person name="Umetsu J."/>
            <person name="Higashi K."/>
            <person name="Shibata D."/>
            <person name="Kamiya Y."/>
            <person name="Sato N."/>
            <person name="Nakamura Y."/>
            <person name="Tabata S."/>
            <person name="Ida S."/>
            <person name="Kurokawa K."/>
            <person name="Ohta H."/>
        </authorList>
    </citation>
    <scope>NUCLEOTIDE SEQUENCE [LARGE SCALE GENOMIC DNA]</scope>
    <source>
        <strain evidence="3 4">NIES-2285</strain>
    </source>
</reference>
<dbReference type="PANTHER" id="PTHR24078">
    <property type="entry name" value="DNAJ HOMOLOG SUBFAMILY C MEMBER"/>
    <property type="match status" value="1"/>
</dbReference>
<keyword evidence="1" id="KW-0143">Chaperone</keyword>
<protein>
    <submittedName>
        <fullName evidence="3">HSP40/DnaJ peptide-binding domain containing protein</fullName>
    </submittedName>
</protein>
<dbReference type="OMA" id="DQTHTFP"/>
<dbReference type="FunFam" id="2.60.260.20:FF:000006">
    <property type="entry name" value="DnaJ subfamily B member 13"/>
    <property type="match status" value="1"/>
</dbReference>
<keyword evidence="4" id="KW-1185">Reference proteome</keyword>
<dbReference type="SUPFAM" id="SSF49493">
    <property type="entry name" value="HSP40/DnaJ peptide-binding domain"/>
    <property type="match status" value="2"/>
</dbReference>
<proteinExistence type="predicted"/>
<dbReference type="AlphaFoldDB" id="A0A1Y1IL46"/>
<dbReference type="PANTHER" id="PTHR24078:SF519">
    <property type="entry name" value="DNAJ HOMOLOG SUBFAMILY B MEMBER 13"/>
    <property type="match status" value="1"/>
</dbReference>